<organism evidence="1 2">
    <name type="scientific">Brachionus plicatilis</name>
    <name type="common">Marine rotifer</name>
    <name type="synonym">Brachionus muelleri</name>
    <dbReference type="NCBI Taxonomy" id="10195"/>
    <lineage>
        <taxon>Eukaryota</taxon>
        <taxon>Metazoa</taxon>
        <taxon>Spiralia</taxon>
        <taxon>Gnathifera</taxon>
        <taxon>Rotifera</taxon>
        <taxon>Eurotatoria</taxon>
        <taxon>Monogononta</taxon>
        <taxon>Pseudotrocha</taxon>
        <taxon>Ploima</taxon>
        <taxon>Brachionidae</taxon>
        <taxon>Brachionus</taxon>
    </lineage>
</organism>
<keyword evidence="2" id="KW-1185">Reference proteome</keyword>
<dbReference type="EMBL" id="REGN01004943">
    <property type="protein sequence ID" value="RNA15454.1"/>
    <property type="molecule type" value="Genomic_DNA"/>
</dbReference>
<reference evidence="1 2" key="1">
    <citation type="journal article" date="2018" name="Sci. Rep.">
        <title>Genomic signatures of local adaptation to the degree of environmental predictability in rotifers.</title>
        <authorList>
            <person name="Franch-Gras L."/>
            <person name="Hahn C."/>
            <person name="Garcia-Roger E.M."/>
            <person name="Carmona M.J."/>
            <person name="Serra M."/>
            <person name="Gomez A."/>
        </authorList>
    </citation>
    <scope>NUCLEOTIDE SEQUENCE [LARGE SCALE GENOMIC DNA]</scope>
    <source>
        <strain evidence="1">HYR1</strain>
    </source>
</reference>
<evidence type="ECO:0000313" key="2">
    <source>
        <dbReference type="Proteomes" id="UP000276133"/>
    </source>
</evidence>
<evidence type="ECO:0000313" key="1">
    <source>
        <dbReference type="EMBL" id="RNA15454.1"/>
    </source>
</evidence>
<comment type="caution">
    <text evidence="1">The sequence shown here is derived from an EMBL/GenBank/DDBJ whole genome shotgun (WGS) entry which is preliminary data.</text>
</comment>
<gene>
    <name evidence="1" type="ORF">BpHYR1_039210</name>
</gene>
<dbReference type="AlphaFoldDB" id="A0A3M7QWG4"/>
<dbReference type="Proteomes" id="UP000276133">
    <property type="component" value="Unassembled WGS sequence"/>
</dbReference>
<accession>A0A3M7QWG4</accession>
<sequence>MIIRFCDLILKLCGIFGSKKSNLSYDYASKKTSEKFKLKTKFEVNLYNFNFMRLKNLHLKSEN</sequence>
<name>A0A3M7QWG4_BRAPC</name>
<protein>
    <submittedName>
        <fullName evidence="1">Uncharacterized protein</fullName>
    </submittedName>
</protein>
<proteinExistence type="predicted"/>